<dbReference type="PANTHER" id="PTHR13604">
    <property type="entry name" value="DC12-RELATED"/>
    <property type="match status" value="1"/>
</dbReference>
<keyword evidence="5" id="KW-0190">Covalent protein-DNA linkage</keyword>
<comment type="similarity">
    <text evidence="1 8">Belongs to the SOS response-associated peptidase family.</text>
</comment>
<dbReference type="EMBL" id="JACOPQ010000002">
    <property type="protein sequence ID" value="MBC5736051.1"/>
    <property type="molecule type" value="Genomic_DNA"/>
</dbReference>
<dbReference type="Pfam" id="PF02586">
    <property type="entry name" value="SRAP"/>
    <property type="match status" value="1"/>
</dbReference>
<keyword evidence="3" id="KW-0227">DNA damage</keyword>
<keyword evidence="7" id="KW-0456">Lyase</keyword>
<dbReference type="GO" id="GO:0003697">
    <property type="term" value="F:single-stranded DNA binding"/>
    <property type="evidence" value="ECO:0007669"/>
    <property type="project" value="InterPro"/>
</dbReference>
<dbReference type="Gene3D" id="3.90.1680.10">
    <property type="entry name" value="SOS response associated peptidase-like"/>
    <property type="match status" value="1"/>
</dbReference>
<dbReference type="AlphaFoldDB" id="A0A8J6JAW4"/>
<keyword evidence="2 8" id="KW-0645">Protease</keyword>
<evidence type="ECO:0000256" key="6">
    <source>
        <dbReference type="ARBA" id="ARBA00023125"/>
    </source>
</evidence>
<evidence type="ECO:0000256" key="2">
    <source>
        <dbReference type="ARBA" id="ARBA00022670"/>
    </source>
</evidence>
<evidence type="ECO:0000256" key="7">
    <source>
        <dbReference type="ARBA" id="ARBA00023239"/>
    </source>
</evidence>
<dbReference type="RefSeq" id="WP_186918452.1">
    <property type="nucleotide sequence ID" value="NZ_JACOPQ010000002.1"/>
</dbReference>
<dbReference type="GO" id="GO:0008233">
    <property type="term" value="F:peptidase activity"/>
    <property type="evidence" value="ECO:0007669"/>
    <property type="project" value="UniProtKB-KW"/>
</dbReference>
<comment type="caution">
    <text evidence="9">The sequence shown here is derived from an EMBL/GenBank/DDBJ whole genome shotgun (WGS) entry which is preliminary data.</text>
</comment>
<dbReference type="InterPro" id="IPR036590">
    <property type="entry name" value="SRAP-like"/>
</dbReference>
<accession>A0A8J6JAW4</accession>
<keyword evidence="10" id="KW-1185">Reference proteome</keyword>
<evidence type="ECO:0000256" key="3">
    <source>
        <dbReference type="ARBA" id="ARBA00022763"/>
    </source>
</evidence>
<dbReference type="GO" id="GO:0006508">
    <property type="term" value="P:proteolysis"/>
    <property type="evidence" value="ECO:0007669"/>
    <property type="project" value="UniProtKB-KW"/>
</dbReference>
<name>A0A8J6JAW4_9FIRM</name>
<dbReference type="Proteomes" id="UP000607645">
    <property type="component" value="Unassembled WGS sequence"/>
</dbReference>
<dbReference type="SUPFAM" id="SSF143081">
    <property type="entry name" value="BB1717-like"/>
    <property type="match status" value="1"/>
</dbReference>
<organism evidence="9 10">
    <name type="scientific">Lawsonibacter faecis</name>
    <dbReference type="NCBI Taxonomy" id="2763052"/>
    <lineage>
        <taxon>Bacteria</taxon>
        <taxon>Bacillati</taxon>
        <taxon>Bacillota</taxon>
        <taxon>Clostridia</taxon>
        <taxon>Eubacteriales</taxon>
        <taxon>Oscillospiraceae</taxon>
        <taxon>Lawsonibacter</taxon>
    </lineage>
</organism>
<evidence type="ECO:0000256" key="4">
    <source>
        <dbReference type="ARBA" id="ARBA00022801"/>
    </source>
</evidence>
<evidence type="ECO:0000313" key="10">
    <source>
        <dbReference type="Proteomes" id="UP000607645"/>
    </source>
</evidence>
<protein>
    <recommendedName>
        <fullName evidence="8">Abasic site processing protein</fullName>
        <ecNumber evidence="8">3.4.-.-</ecNumber>
    </recommendedName>
</protein>
<reference evidence="9" key="1">
    <citation type="submission" date="2020-08" db="EMBL/GenBank/DDBJ databases">
        <title>Genome public.</title>
        <authorList>
            <person name="Liu C."/>
            <person name="Sun Q."/>
        </authorList>
    </citation>
    <scope>NUCLEOTIDE SEQUENCE</scope>
    <source>
        <strain evidence="9">NSJ-52</strain>
    </source>
</reference>
<dbReference type="GO" id="GO:0106300">
    <property type="term" value="P:protein-DNA covalent cross-linking repair"/>
    <property type="evidence" value="ECO:0007669"/>
    <property type="project" value="InterPro"/>
</dbReference>
<evidence type="ECO:0000256" key="5">
    <source>
        <dbReference type="ARBA" id="ARBA00023124"/>
    </source>
</evidence>
<keyword evidence="6" id="KW-0238">DNA-binding</keyword>
<dbReference type="EC" id="3.4.-.-" evidence="8"/>
<proteinExistence type="inferred from homology"/>
<gene>
    <name evidence="9" type="ORF">H8S62_03380</name>
</gene>
<evidence type="ECO:0000313" key="9">
    <source>
        <dbReference type="EMBL" id="MBC5736051.1"/>
    </source>
</evidence>
<dbReference type="GO" id="GO:0016829">
    <property type="term" value="F:lyase activity"/>
    <property type="evidence" value="ECO:0007669"/>
    <property type="project" value="UniProtKB-KW"/>
</dbReference>
<dbReference type="InterPro" id="IPR003738">
    <property type="entry name" value="SRAP"/>
</dbReference>
<evidence type="ECO:0000256" key="8">
    <source>
        <dbReference type="RuleBase" id="RU364100"/>
    </source>
</evidence>
<keyword evidence="4 8" id="KW-0378">Hydrolase</keyword>
<evidence type="ECO:0000256" key="1">
    <source>
        <dbReference type="ARBA" id="ARBA00008136"/>
    </source>
</evidence>
<sequence>MCGRYQLDPAESAEIERIVRQVQDRVKTGEIFPTNAVPVLAGFAGGLAPRPMVWGYPRFGDKPGSIINARSETAGERPMFRKSLAERRCVVPTTGFFEWGADGEGKKRKYRFNLPGDRALYLAGLWNDFAGQEKCVILTTAANGSMDGVHDRMPVVLTRAEAEPWVRDAGFASGVVRRVPPALVHIRA</sequence>
<dbReference type="PANTHER" id="PTHR13604:SF0">
    <property type="entry name" value="ABASIC SITE PROCESSING PROTEIN HMCES"/>
    <property type="match status" value="1"/>
</dbReference>